<accession>A0AA40F5X1</accession>
<feature type="transmembrane region" description="Helical" evidence="6">
    <location>
        <begin position="161"/>
        <end position="181"/>
    </location>
</feature>
<evidence type="ECO:0000256" key="1">
    <source>
        <dbReference type="ARBA" id="ARBA00004141"/>
    </source>
</evidence>
<feature type="transmembrane region" description="Helical" evidence="6">
    <location>
        <begin position="246"/>
        <end position="265"/>
    </location>
</feature>
<dbReference type="GO" id="GO:0005886">
    <property type="term" value="C:plasma membrane"/>
    <property type="evidence" value="ECO:0007669"/>
    <property type="project" value="TreeGrafter"/>
</dbReference>
<feature type="transmembrane region" description="Helical" evidence="6">
    <location>
        <begin position="457"/>
        <end position="480"/>
    </location>
</feature>
<dbReference type="Gene3D" id="1.20.1250.20">
    <property type="entry name" value="MFS general substrate transporter like domains"/>
    <property type="match status" value="1"/>
</dbReference>
<dbReference type="PROSITE" id="PS50850">
    <property type="entry name" value="MFS"/>
    <property type="match status" value="1"/>
</dbReference>
<feature type="transmembrane region" description="Helical" evidence="6">
    <location>
        <begin position="121"/>
        <end position="141"/>
    </location>
</feature>
<dbReference type="InterPro" id="IPR036259">
    <property type="entry name" value="MFS_trans_sf"/>
</dbReference>
<evidence type="ECO:0000259" key="7">
    <source>
        <dbReference type="PROSITE" id="PS50850"/>
    </source>
</evidence>
<evidence type="ECO:0000313" key="8">
    <source>
        <dbReference type="EMBL" id="KAK0751780.1"/>
    </source>
</evidence>
<dbReference type="Pfam" id="PF07690">
    <property type="entry name" value="MFS_1"/>
    <property type="match status" value="1"/>
</dbReference>
<evidence type="ECO:0000256" key="3">
    <source>
        <dbReference type="ARBA" id="ARBA00022989"/>
    </source>
</evidence>
<evidence type="ECO:0000256" key="5">
    <source>
        <dbReference type="SAM" id="MobiDB-lite"/>
    </source>
</evidence>
<dbReference type="Proteomes" id="UP001172155">
    <property type="component" value="Unassembled WGS sequence"/>
</dbReference>
<dbReference type="GO" id="GO:0022857">
    <property type="term" value="F:transmembrane transporter activity"/>
    <property type="evidence" value="ECO:0007669"/>
    <property type="project" value="InterPro"/>
</dbReference>
<feature type="transmembrane region" description="Helical" evidence="6">
    <location>
        <begin position="492"/>
        <end position="513"/>
    </location>
</feature>
<evidence type="ECO:0000256" key="6">
    <source>
        <dbReference type="SAM" id="Phobius"/>
    </source>
</evidence>
<feature type="transmembrane region" description="Helical" evidence="6">
    <location>
        <begin position="277"/>
        <end position="306"/>
    </location>
</feature>
<dbReference type="CDD" id="cd17323">
    <property type="entry name" value="MFS_Tpo1_MDR_like"/>
    <property type="match status" value="1"/>
</dbReference>
<evidence type="ECO:0000256" key="4">
    <source>
        <dbReference type="ARBA" id="ARBA00023136"/>
    </source>
</evidence>
<comment type="caution">
    <text evidence="8">The sequence shown here is derived from an EMBL/GenBank/DDBJ whole genome shotgun (WGS) entry which is preliminary data.</text>
</comment>
<dbReference type="InterPro" id="IPR011701">
    <property type="entry name" value="MFS"/>
</dbReference>
<dbReference type="SUPFAM" id="SSF103473">
    <property type="entry name" value="MFS general substrate transporter"/>
    <property type="match status" value="1"/>
</dbReference>
<feature type="transmembrane region" description="Helical" evidence="6">
    <location>
        <begin position="525"/>
        <end position="547"/>
    </location>
</feature>
<feature type="transmembrane region" description="Helical" evidence="6">
    <location>
        <begin position="389"/>
        <end position="411"/>
    </location>
</feature>
<feature type="domain" description="Major facilitator superfamily (MFS) profile" evidence="7">
    <location>
        <begin position="123"/>
        <end position="594"/>
    </location>
</feature>
<keyword evidence="4 6" id="KW-0472">Membrane</keyword>
<sequence>MDQRNVPPYPDVDTVLEASELPGDQHHPAPQYDHTVPPAYPAKEPAYPPSTTGPHGPRTTGARAAAPIPDPSANSSTDSHERELRYSTKEGHIDAQHDYKMVKFAPGDPEDPKNWSKAYKWWCTMVVAVTCFVVAFASSVITADIGGMASEFGVSYEAGLVSISVFVVGFGIGPMIFAPLSEVFGRQVIYASTLLVAVIFIIPCAVAENYATLIVCRTIDGIAFSAPMTLVGGTLADMWRNEERGVPMAAFSAAPFIGPAIGPLVGGFLSDAAGWRWLYWIQLILSAVVWILITFTVPETYAPTLLARRAKKMRKEAGDSGYVTEQELDTRTFSSRLMVFLIRPFQLLFRELIVLLISLYMSVLYGLLYMFFVAYPIVFQKGKGYSAGITGLMFIPLALGVICAALCAPFVNRHYLKMVHKHHGNPPAEMRLIPMMLSCWFIPLGLFIFAWTSFERLTWVGPCLAGWPVGFGFIFLYNSANNYLVDSYQHQAASALAAKTFIRSFWGAGVVLFTEQMYERLNDQWATTLLAFLGLACCGIPFLFWVFGARIRASSKYAYSPETDNEVLPPIEGARPSHLDLEDLRRAQSYVSNP</sequence>
<feature type="transmembrane region" description="Helical" evidence="6">
    <location>
        <begin position="222"/>
        <end position="239"/>
    </location>
</feature>
<feature type="transmembrane region" description="Helical" evidence="6">
    <location>
        <begin position="188"/>
        <end position="210"/>
    </location>
</feature>
<gene>
    <name evidence="8" type="ORF">B0T18DRAFT_317655</name>
</gene>
<dbReference type="EMBL" id="JAUKUD010000002">
    <property type="protein sequence ID" value="KAK0751780.1"/>
    <property type="molecule type" value="Genomic_DNA"/>
</dbReference>
<name>A0AA40F5X1_9PEZI</name>
<evidence type="ECO:0000256" key="2">
    <source>
        <dbReference type="ARBA" id="ARBA00022692"/>
    </source>
</evidence>
<feature type="transmembrane region" description="Helical" evidence="6">
    <location>
        <begin position="432"/>
        <end position="451"/>
    </location>
</feature>
<keyword evidence="9" id="KW-1185">Reference proteome</keyword>
<evidence type="ECO:0000313" key="9">
    <source>
        <dbReference type="Proteomes" id="UP001172155"/>
    </source>
</evidence>
<organism evidence="8 9">
    <name type="scientific">Schizothecium vesticola</name>
    <dbReference type="NCBI Taxonomy" id="314040"/>
    <lineage>
        <taxon>Eukaryota</taxon>
        <taxon>Fungi</taxon>
        <taxon>Dikarya</taxon>
        <taxon>Ascomycota</taxon>
        <taxon>Pezizomycotina</taxon>
        <taxon>Sordariomycetes</taxon>
        <taxon>Sordariomycetidae</taxon>
        <taxon>Sordariales</taxon>
        <taxon>Schizotheciaceae</taxon>
        <taxon>Schizothecium</taxon>
    </lineage>
</organism>
<protein>
    <submittedName>
        <fullName evidence="8">Major facilitator superfamily domain-containing protein</fullName>
    </submittedName>
</protein>
<dbReference type="PANTHER" id="PTHR23502:SF48">
    <property type="entry name" value="MULTIDRUG TRANSPORTER, PUTATIVE (AFU_ORTHOLOGUE AFUA_5G02700)-RELATED"/>
    <property type="match status" value="1"/>
</dbReference>
<feature type="transmembrane region" description="Helical" evidence="6">
    <location>
        <begin position="352"/>
        <end position="377"/>
    </location>
</feature>
<reference evidence="8" key="1">
    <citation type="submission" date="2023-06" db="EMBL/GenBank/DDBJ databases">
        <title>Genome-scale phylogeny and comparative genomics of the fungal order Sordariales.</title>
        <authorList>
            <consortium name="Lawrence Berkeley National Laboratory"/>
            <person name="Hensen N."/>
            <person name="Bonometti L."/>
            <person name="Westerberg I."/>
            <person name="Brannstrom I.O."/>
            <person name="Guillou S."/>
            <person name="Cros-Aarteil S."/>
            <person name="Calhoun S."/>
            <person name="Haridas S."/>
            <person name="Kuo A."/>
            <person name="Mondo S."/>
            <person name="Pangilinan J."/>
            <person name="Riley R."/>
            <person name="LaButti K."/>
            <person name="Andreopoulos B."/>
            <person name="Lipzen A."/>
            <person name="Chen C."/>
            <person name="Yanf M."/>
            <person name="Daum C."/>
            <person name="Ng V."/>
            <person name="Clum A."/>
            <person name="Steindorff A."/>
            <person name="Ohm R."/>
            <person name="Martin F."/>
            <person name="Silar P."/>
            <person name="Natvig D."/>
            <person name="Lalanne C."/>
            <person name="Gautier V."/>
            <person name="Ament-velasquez S.L."/>
            <person name="Kruys A."/>
            <person name="Hutchinson M.I."/>
            <person name="Powell A.J."/>
            <person name="Barry K."/>
            <person name="Miller A.N."/>
            <person name="Grigoriev I.V."/>
            <person name="Debuchy R."/>
            <person name="Gladieux P."/>
            <person name="Thoren M.H."/>
            <person name="Johannesson H."/>
        </authorList>
    </citation>
    <scope>NUCLEOTIDE SEQUENCE</scope>
    <source>
        <strain evidence="8">SMH3187-1</strain>
    </source>
</reference>
<dbReference type="PANTHER" id="PTHR23502">
    <property type="entry name" value="MAJOR FACILITATOR SUPERFAMILY"/>
    <property type="match status" value="1"/>
</dbReference>
<dbReference type="FunFam" id="1.20.1250.20:FF:000011">
    <property type="entry name" value="MFS multidrug transporter, putative"/>
    <property type="match status" value="1"/>
</dbReference>
<comment type="subcellular location">
    <subcellularLocation>
        <location evidence="1">Membrane</location>
        <topology evidence="1">Multi-pass membrane protein</topology>
    </subcellularLocation>
</comment>
<dbReference type="InterPro" id="IPR020846">
    <property type="entry name" value="MFS_dom"/>
</dbReference>
<keyword evidence="2 6" id="KW-0812">Transmembrane</keyword>
<feature type="region of interest" description="Disordered" evidence="5">
    <location>
        <begin position="1"/>
        <end position="85"/>
    </location>
</feature>
<proteinExistence type="predicted"/>
<keyword evidence="3 6" id="KW-1133">Transmembrane helix</keyword>
<dbReference type="AlphaFoldDB" id="A0AA40F5X1"/>